<dbReference type="InterPro" id="IPR011992">
    <property type="entry name" value="EF-hand-dom_pair"/>
</dbReference>
<comment type="caution">
    <text evidence="13">The sequence shown here is derived from an EMBL/GenBank/DDBJ whole genome shotgun (WGS) entry which is preliminary data.</text>
</comment>
<keyword evidence="4" id="KW-0285">Flavoprotein</keyword>
<keyword evidence="9" id="KW-0520">NAD</keyword>
<comment type="subcellular location">
    <subcellularLocation>
        <location evidence="1">Mitochondrion inner membrane</location>
        <topology evidence="1">Peripheral membrane protein</topology>
        <orientation evidence="1">Intermembrane side</orientation>
    </subcellularLocation>
</comment>
<keyword evidence="6" id="KW-0106">Calcium</keyword>
<keyword evidence="8" id="KW-0560">Oxidoreductase</keyword>
<dbReference type="PROSITE" id="PS00018">
    <property type="entry name" value="EF_HAND_1"/>
    <property type="match status" value="1"/>
</dbReference>
<dbReference type="EMBL" id="CAJOBA010002479">
    <property type="protein sequence ID" value="CAF3646702.1"/>
    <property type="molecule type" value="Genomic_DNA"/>
</dbReference>
<dbReference type="PANTHER" id="PTHR43706">
    <property type="entry name" value="NADH DEHYDROGENASE"/>
    <property type="match status" value="1"/>
</dbReference>
<dbReference type="Pfam" id="PF07992">
    <property type="entry name" value="Pyr_redox_2"/>
    <property type="match status" value="2"/>
</dbReference>
<dbReference type="Gene3D" id="2.60.120.260">
    <property type="entry name" value="Galactose-binding domain-like"/>
    <property type="match status" value="1"/>
</dbReference>
<evidence type="ECO:0000256" key="10">
    <source>
        <dbReference type="ARBA" id="ARBA00047599"/>
    </source>
</evidence>
<evidence type="ECO:0000256" key="8">
    <source>
        <dbReference type="ARBA" id="ARBA00023002"/>
    </source>
</evidence>
<sequence>MNAHSSTARVSKNVFIGYGYGAYHTREREHFDYIRQSFSTIPNERYRISFWLKVINNSSNIVNVTTHLLTATSLNHCITERNKDWFFYCYNTPSHNLTYYTLNFTTGNCKYAELIIELSNDQGYSLLDDISVLTKTSLTELNFGFRYDRSSSNLDDVSVLYMHNNQLLQNGTFYGYHVYRHNQWYNEMANSDKTLGAKHRIVVLRTVIEPVRSLIGPRIKYIEAACVDIDPTSKVITCSNEGEKLVISTDPGSNTEGGAFSKQILDSACTRPKFDMKYDTLVIAAGSQNNTFNTLGAEKYAHFLKEIADARRIGAAISDAFKSAMIPSQTAEERKRLLQFVVVGGGPTGDKKISDYMENHFHRENIEVLTNTRVKAVKQREVIIQKKGLDELSSVPCSVVIWAAGIRARSLTNRLHEIIGPKFQSNRMGLVIDQYLRVKGVEDGSIYALGDCGTIEQPKLLDRLQLLFEEADKKRDDLLDLQEFQTLLELFSKGVEKSFHEADEDKSGQLSLAELRSTLEKADQKLRALPATAQVAAQQGLYVANLLNQIAISHDDTPSRSGTNIWVH</sequence>
<dbReference type="SMART" id="SM00054">
    <property type="entry name" value="EFh"/>
    <property type="match status" value="2"/>
</dbReference>
<name>A0A8S2D7A3_9BILA</name>
<evidence type="ECO:0000256" key="6">
    <source>
        <dbReference type="ARBA" id="ARBA00022837"/>
    </source>
</evidence>
<dbReference type="Gene3D" id="1.10.238.10">
    <property type="entry name" value="EF-hand"/>
    <property type="match status" value="1"/>
</dbReference>
<keyword evidence="7" id="KW-0809">Transit peptide</keyword>
<accession>A0A8S2D7A3</accession>
<dbReference type="GO" id="GO:0050136">
    <property type="term" value="F:NADH dehydrogenase (quinone) (non-electrogenic) activity"/>
    <property type="evidence" value="ECO:0007669"/>
    <property type="project" value="UniProtKB-EC"/>
</dbReference>
<comment type="catalytic activity">
    <reaction evidence="10">
        <text>a quinone + NADH + H(+) = a quinol + NAD(+)</text>
        <dbReference type="Rhea" id="RHEA:46160"/>
        <dbReference type="ChEBI" id="CHEBI:15378"/>
        <dbReference type="ChEBI" id="CHEBI:24646"/>
        <dbReference type="ChEBI" id="CHEBI:57540"/>
        <dbReference type="ChEBI" id="CHEBI:57945"/>
        <dbReference type="ChEBI" id="CHEBI:132124"/>
        <dbReference type="EC" id="1.6.5.9"/>
    </reaction>
</comment>
<dbReference type="InterPro" id="IPR002048">
    <property type="entry name" value="EF_hand_dom"/>
</dbReference>
<gene>
    <name evidence="13" type="ORF">OVA965_LOCUS7679</name>
    <name evidence="14" type="ORF">TMI583_LOCUS7674</name>
</gene>
<evidence type="ECO:0000256" key="9">
    <source>
        <dbReference type="ARBA" id="ARBA00023027"/>
    </source>
</evidence>
<dbReference type="EC" id="1.6.5.9" evidence="3"/>
<evidence type="ECO:0000313" key="14">
    <source>
        <dbReference type="EMBL" id="CAF3646702.1"/>
    </source>
</evidence>
<dbReference type="SUPFAM" id="SSF47473">
    <property type="entry name" value="EF-hand"/>
    <property type="match status" value="1"/>
</dbReference>
<dbReference type="EMBL" id="CAJNOK010002479">
    <property type="protein sequence ID" value="CAF0861905.1"/>
    <property type="molecule type" value="Genomic_DNA"/>
</dbReference>
<dbReference type="InterPro" id="IPR045024">
    <property type="entry name" value="NDH-2"/>
</dbReference>
<evidence type="ECO:0000256" key="11">
    <source>
        <dbReference type="ARBA" id="ARBA00049010"/>
    </source>
</evidence>
<dbReference type="InterPro" id="IPR018247">
    <property type="entry name" value="EF_Hand_1_Ca_BS"/>
</dbReference>
<evidence type="ECO:0000256" key="1">
    <source>
        <dbReference type="ARBA" id="ARBA00004137"/>
    </source>
</evidence>
<dbReference type="InterPro" id="IPR036188">
    <property type="entry name" value="FAD/NAD-bd_sf"/>
</dbReference>
<organism evidence="13 15">
    <name type="scientific">Didymodactylos carnosus</name>
    <dbReference type="NCBI Taxonomy" id="1234261"/>
    <lineage>
        <taxon>Eukaryota</taxon>
        <taxon>Metazoa</taxon>
        <taxon>Spiralia</taxon>
        <taxon>Gnathifera</taxon>
        <taxon>Rotifera</taxon>
        <taxon>Eurotatoria</taxon>
        <taxon>Bdelloidea</taxon>
        <taxon>Philodinida</taxon>
        <taxon>Philodinidae</taxon>
        <taxon>Didymodactylos</taxon>
    </lineage>
</organism>
<evidence type="ECO:0000259" key="12">
    <source>
        <dbReference type="PROSITE" id="PS50222"/>
    </source>
</evidence>
<protein>
    <recommendedName>
        <fullName evidence="3">NADH:ubiquinone reductase (non-electrogenic)</fullName>
        <ecNumber evidence="3">1.6.5.9</ecNumber>
    </recommendedName>
</protein>
<comment type="catalytic activity">
    <reaction evidence="11">
        <text>a ubiquinone + NADH + H(+) = a ubiquinol + NAD(+)</text>
        <dbReference type="Rhea" id="RHEA:23152"/>
        <dbReference type="Rhea" id="RHEA-COMP:9565"/>
        <dbReference type="Rhea" id="RHEA-COMP:9566"/>
        <dbReference type="ChEBI" id="CHEBI:15378"/>
        <dbReference type="ChEBI" id="CHEBI:16389"/>
        <dbReference type="ChEBI" id="CHEBI:17976"/>
        <dbReference type="ChEBI" id="CHEBI:57540"/>
        <dbReference type="ChEBI" id="CHEBI:57945"/>
    </reaction>
</comment>
<evidence type="ECO:0000256" key="5">
    <source>
        <dbReference type="ARBA" id="ARBA00022827"/>
    </source>
</evidence>
<dbReference type="InterPro" id="IPR023753">
    <property type="entry name" value="FAD/NAD-binding_dom"/>
</dbReference>
<dbReference type="Gene3D" id="3.50.50.100">
    <property type="match status" value="2"/>
</dbReference>
<dbReference type="GO" id="GO:0005743">
    <property type="term" value="C:mitochondrial inner membrane"/>
    <property type="evidence" value="ECO:0007669"/>
    <property type="project" value="UniProtKB-SubCell"/>
</dbReference>
<reference evidence="13" key="1">
    <citation type="submission" date="2021-02" db="EMBL/GenBank/DDBJ databases">
        <authorList>
            <person name="Nowell W R."/>
        </authorList>
    </citation>
    <scope>NUCLEOTIDE SEQUENCE</scope>
</reference>
<dbReference type="Proteomes" id="UP000682733">
    <property type="component" value="Unassembled WGS sequence"/>
</dbReference>
<dbReference type="Proteomes" id="UP000677228">
    <property type="component" value="Unassembled WGS sequence"/>
</dbReference>
<dbReference type="AlphaFoldDB" id="A0A8S2D7A3"/>
<evidence type="ECO:0000256" key="4">
    <source>
        <dbReference type="ARBA" id="ARBA00022630"/>
    </source>
</evidence>
<evidence type="ECO:0000313" key="13">
    <source>
        <dbReference type="EMBL" id="CAF0861905.1"/>
    </source>
</evidence>
<evidence type="ECO:0000313" key="15">
    <source>
        <dbReference type="Proteomes" id="UP000677228"/>
    </source>
</evidence>
<dbReference type="PANTHER" id="PTHR43706:SF47">
    <property type="entry name" value="EXTERNAL NADH-UBIQUINONE OXIDOREDUCTASE 1, MITOCHONDRIAL-RELATED"/>
    <property type="match status" value="1"/>
</dbReference>
<evidence type="ECO:0000256" key="3">
    <source>
        <dbReference type="ARBA" id="ARBA00012637"/>
    </source>
</evidence>
<feature type="domain" description="EF-hand" evidence="12">
    <location>
        <begin position="490"/>
        <end position="525"/>
    </location>
</feature>
<evidence type="ECO:0000256" key="7">
    <source>
        <dbReference type="ARBA" id="ARBA00022946"/>
    </source>
</evidence>
<proteinExistence type="inferred from homology"/>
<keyword evidence="5" id="KW-0274">FAD</keyword>
<comment type="similarity">
    <text evidence="2">Belongs to the NADH dehydrogenase family.</text>
</comment>
<dbReference type="GO" id="GO:0005509">
    <property type="term" value="F:calcium ion binding"/>
    <property type="evidence" value="ECO:0007669"/>
    <property type="project" value="InterPro"/>
</dbReference>
<evidence type="ECO:0000256" key="2">
    <source>
        <dbReference type="ARBA" id="ARBA00005272"/>
    </source>
</evidence>
<dbReference type="PROSITE" id="PS50222">
    <property type="entry name" value="EF_HAND_2"/>
    <property type="match status" value="1"/>
</dbReference>
<dbReference type="SUPFAM" id="SSF51905">
    <property type="entry name" value="FAD/NAD(P)-binding domain"/>
    <property type="match status" value="2"/>
</dbReference>